<comment type="caution">
    <text evidence="3">The sequence shown here is derived from an EMBL/GenBank/DDBJ whole genome shotgun (WGS) entry which is preliminary data.</text>
</comment>
<evidence type="ECO:0000256" key="2">
    <source>
        <dbReference type="SAM" id="SignalP"/>
    </source>
</evidence>
<accession>A0A1G2C8D8</accession>
<dbReference type="EMBL" id="MHKU01000013">
    <property type="protein sequence ID" value="OGY97029.1"/>
    <property type="molecule type" value="Genomic_DNA"/>
</dbReference>
<dbReference type="Proteomes" id="UP000176648">
    <property type="component" value="Unassembled WGS sequence"/>
</dbReference>
<keyword evidence="1" id="KW-0812">Transmembrane</keyword>
<name>A0A1G2C8D8_9BACT</name>
<feature type="signal peptide" evidence="2">
    <location>
        <begin position="1"/>
        <end position="28"/>
    </location>
</feature>
<keyword evidence="1" id="KW-0472">Membrane</keyword>
<proteinExistence type="predicted"/>
<dbReference type="STRING" id="1798644.A2122_00195"/>
<gene>
    <name evidence="3" type="ORF">A2122_00195</name>
</gene>
<feature type="transmembrane region" description="Helical" evidence="1">
    <location>
        <begin position="106"/>
        <end position="127"/>
    </location>
</feature>
<feature type="chain" id="PRO_5009582244" evidence="2">
    <location>
        <begin position="29"/>
        <end position="129"/>
    </location>
</feature>
<evidence type="ECO:0000313" key="4">
    <source>
        <dbReference type="Proteomes" id="UP000176648"/>
    </source>
</evidence>
<sequence length="129" mass="14129">MKKKFLGIFAAFVFIFSAALFNAQIAHGEGQMPPAPSFDIGGLFQSILNPIGSFFESLTHVGAGGSGSGEPTQTQFSNFDLGEFLSRFDARFQEITGISISQFLKAIIGIFIWIFNAFIKLLQWLLAKV</sequence>
<keyword evidence="1" id="KW-1133">Transmembrane helix</keyword>
<reference evidence="3 4" key="1">
    <citation type="journal article" date="2016" name="Nat. Commun.">
        <title>Thousands of microbial genomes shed light on interconnected biogeochemical processes in an aquifer system.</title>
        <authorList>
            <person name="Anantharaman K."/>
            <person name="Brown C.T."/>
            <person name="Hug L.A."/>
            <person name="Sharon I."/>
            <person name="Castelle C.J."/>
            <person name="Probst A.J."/>
            <person name="Thomas B.C."/>
            <person name="Singh A."/>
            <person name="Wilkins M.J."/>
            <person name="Karaoz U."/>
            <person name="Brodie E.L."/>
            <person name="Williams K.H."/>
            <person name="Hubbard S.S."/>
            <person name="Banfield J.F."/>
        </authorList>
    </citation>
    <scope>NUCLEOTIDE SEQUENCE [LARGE SCALE GENOMIC DNA]</scope>
</reference>
<dbReference type="AlphaFoldDB" id="A0A1G2C8D8"/>
<protein>
    <submittedName>
        <fullName evidence="3">Uncharacterized protein</fullName>
    </submittedName>
</protein>
<evidence type="ECO:0000256" key="1">
    <source>
        <dbReference type="SAM" id="Phobius"/>
    </source>
</evidence>
<keyword evidence="2" id="KW-0732">Signal</keyword>
<evidence type="ECO:0000313" key="3">
    <source>
        <dbReference type="EMBL" id="OGY97029.1"/>
    </source>
</evidence>
<organism evidence="3 4">
    <name type="scientific">Candidatus Liptonbacteria bacterium GWB1_49_6</name>
    <dbReference type="NCBI Taxonomy" id="1798644"/>
    <lineage>
        <taxon>Bacteria</taxon>
        <taxon>Candidatus Liptoniibacteriota</taxon>
    </lineage>
</organism>